<dbReference type="OrthoDB" id="557717at2759"/>
<sequence length="363" mass="38503">MATEADDHVDDPILALVSALESARQSGTADQKIAALKAVREAINPVDDSYLVQKDLATEGAVEAVVGMLGEGDEAVAVEAAGAVGALVAHSETVSVRLRHGREVGYGGRPDQVSFNPVQGTLEEVQGVRKLVDLLFGQSASAKDAAYDALMSACSYNHENKLAFLRALLGRLLDGRAEALEFLDTLMAGLEMTDDVAVVLDQALMPVLKIAKAAEGREKVDAVVLLGTICEERPAASAFLVGEGLLQPLAQMIITGDTRARDAAVHTMFQVIRKNKRVLGRGEEVLGVKGSSLVDPLIQIVQAPAPAEGQEDGNPKGFDSSDEAALVLKALAEQDPASREQVEEWKRTRPQGLDPEPGRCPIM</sequence>
<dbReference type="Gene3D" id="1.25.10.10">
    <property type="entry name" value="Leucine-rich Repeat Variant"/>
    <property type="match status" value="1"/>
</dbReference>
<accession>A0A8S1J7L9</accession>
<dbReference type="InterPro" id="IPR011989">
    <property type="entry name" value="ARM-like"/>
</dbReference>
<feature type="compositionally biased region" description="Basic and acidic residues" evidence="1">
    <location>
        <begin position="336"/>
        <end position="347"/>
    </location>
</feature>
<evidence type="ECO:0000313" key="3">
    <source>
        <dbReference type="Proteomes" id="UP000708148"/>
    </source>
</evidence>
<dbReference type="Proteomes" id="UP000708148">
    <property type="component" value="Unassembled WGS sequence"/>
</dbReference>
<evidence type="ECO:0000313" key="2">
    <source>
        <dbReference type="EMBL" id="CAD7703684.1"/>
    </source>
</evidence>
<keyword evidence="3" id="KW-1185">Reference proteome</keyword>
<reference evidence="2" key="1">
    <citation type="submission" date="2020-12" db="EMBL/GenBank/DDBJ databases">
        <authorList>
            <person name="Iha C."/>
        </authorList>
    </citation>
    <scope>NUCLEOTIDE SEQUENCE</scope>
</reference>
<organism evidence="2 3">
    <name type="scientific">Ostreobium quekettii</name>
    <dbReference type="NCBI Taxonomy" id="121088"/>
    <lineage>
        <taxon>Eukaryota</taxon>
        <taxon>Viridiplantae</taxon>
        <taxon>Chlorophyta</taxon>
        <taxon>core chlorophytes</taxon>
        <taxon>Ulvophyceae</taxon>
        <taxon>TCBD clade</taxon>
        <taxon>Bryopsidales</taxon>
        <taxon>Ostreobineae</taxon>
        <taxon>Ostreobiaceae</taxon>
        <taxon>Ostreobium</taxon>
    </lineage>
</organism>
<name>A0A8S1J7L9_9CHLO</name>
<gene>
    <name evidence="2" type="ORF">OSTQU699_LOCUS9041</name>
</gene>
<dbReference type="AlphaFoldDB" id="A0A8S1J7L9"/>
<dbReference type="SUPFAM" id="SSF48371">
    <property type="entry name" value="ARM repeat"/>
    <property type="match status" value="1"/>
</dbReference>
<feature type="region of interest" description="Disordered" evidence="1">
    <location>
        <begin position="332"/>
        <end position="363"/>
    </location>
</feature>
<dbReference type="EMBL" id="CAJHUC010002360">
    <property type="protein sequence ID" value="CAD7703684.1"/>
    <property type="molecule type" value="Genomic_DNA"/>
</dbReference>
<proteinExistence type="predicted"/>
<comment type="caution">
    <text evidence="2">The sequence shown here is derived from an EMBL/GenBank/DDBJ whole genome shotgun (WGS) entry which is preliminary data.</text>
</comment>
<protein>
    <submittedName>
        <fullName evidence="2">Uncharacterized protein</fullName>
    </submittedName>
</protein>
<evidence type="ECO:0000256" key="1">
    <source>
        <dbReference type="SAM" id="MobiDB-lite"/>
    </source>
</evidence>
<dbReference type="InterPro" id="IPR016024">
    <property type="entry name" value="ARM-type_fold"/>
</dbReference>